<dbReference type="InterPro" id="IPR017452">
    <property type="entry name" value="GPCR_Rhodpsn_7TM"/>
</dbReference>
<keyword evidence="8" id="KW-0325">Glycoprotein</keyword>
<evidence type="ECO:0000313" key="11">
    <source>
        <dbReference type="Proteomes" id="UP001152795"/>
    </source>
</evidence>
<evidence type="ECO:0000256" key="5">
    <source>
        <dbReference type="ARBA" id="ARBA00023040"/>
    </source>
</evidence>
<keyword evidence="11" id="KW-1185">Reference proteome</keyword>
<evidence type="ECO:0000256" key="8">
    <source>
        <dbReference type="ARBA" id="ARBA00023180"/>
    </source>
</evidence>
<keyword evidence="2" id="KW-1003">Cell membrane</keyword>
<proteinExistence type="predicted"/>
<protein>
    <submittedName>
        <fullName evidence="10">Melanocortin 1 receptor</fullName>
    </submittedName>
</protein>
<dbReference type="GO" id="GO:0005886">
    <property type="term" value="C:plasma membrane"/>
    <property type="evidence" value="ECO:0007669"/>
    <property type="project" value="UniProtKB-SubCell"/>
</dbReference>
<dbReference type="GO" id="GO:0004930">
    <property type="term" value="F:G protein-coupled receptor activity"/>
    <property type="evidence" value="ECO:0007669"/>
    <property type="project" value="UniProtKB-KW"/>
</dbReference>
<dbReference type="OrthoDB" id="10613209at2759"/>
<accession>A0A6S7GYF4</accession>
<dbReference type="Pfam" id="PF00001">
    <property type="entry name" value="7tm_1"/>
    <property type="match status" value="1"/>
</dbReference>
<gene>
    <name evidence="10" type="ORF">PACLA_8A034439</name>
</gene>
<evidence type="ECO:0000256" key="1">
    <source>
        <dbReference type="ARBA" id="ARBA00004651"/>
    </source>
</evidence>
<dbReference type="PRINTS" id="PR00237">
    <property type="entry name" value="GPCRRHODOPSN"/>
</dbReference>
<comment type="subcellular location">
    <subcellularLocation>
        <location evidence="1">Cell membrane</location>
        <topology evidence="1">Multi-pass membrane protein</topology>
    </subcellularLocation>
</comment>
<evidence type="ECO:0000256" key="7">
    <source>
        <dbReference type="ARBA" id="ARBA00023170"/>
    </source>
</evidence>
<keyword evidence="6" id="KW-0472">Membrane</keyword>
<sequence>MMCGNAGNNTTHVTETRKHSLQVPDIFLMFVALLGVLLNGLLLIFGRKNLPKSCSIFICNLAAADLATALVALVLGFRRLITCKLFRRIIGIISWSTVLASFLTLLGIALQRYIAVVHSVWSHSRMKNHQWFYKLIITGIWLVALVFALFLHYYSRVTMLIITCLSEIMIIMIIVLYLKIYSSFRSYRVKDKEGIFAANERRLTFNLKKEAKLSMVVCCVTAMLVIGVLPNVIILQTMQIMALSGKKIKCMKILHDVNSYWVVIEVLGFSLNPLIYFWHLQMSNKISSDSSIERFRHTLGFPRAKRRIVPELTITQSRPTEMTNSVCLAEKETTQVSNTMTSSC</sequence>
<evidence type="ECO:0000256" key="9">
    <source>
        <dbReference type="ARBA" id="ARBA00023224"/>
    </source>
</evidence>
<reference evidence="10" key="1">
    <citation type="submission" date="2020-04" db="EMBL/GenBank/DDBJ databases">
        <authorList>
            <person name="Alioto T."/>
            <person name="Alioto T."/>
            <person name="Gomez Garrido J."/>
        </authorList>
    </citation>
    <scope>NUCLEOTIDE SEQUENCE</scope>
    <source>
        <strain evidence="10">A484AB</strain>
    </source>
</reference>
<evidence type="ECO:0000256" key="3">
    <source>
        <dbReference type="ARBA" id="ARBA00022692"/>
    </source>
</evidence>
<dbReference type="Proteomes" id="UP001152795">
    <property type="component" value="Unassembled WGS sequence"/>
</dbReference>
<dbReference type="PANTHER" id="PTHR24246">
    <property type="entry name" value="OLFACTORY RECEPTOR AND ADENOSINE RECEPTOR"/>
    <property type="match status" value="1"/>
</dbReference>
<keyword evidence="5" id="KW-0297">G-protein coupled receptor</keyword>
<dbReference type="CDD" id="cd00637">
    <property type="entry name" value="7tm_classA_rhodopsin-like"/>
    <property type="match status" value="1"/>
</dbReference>
<dbReference type="PROSITE" id="PS50262">
    <property type="entry name" value="G_PROTEIN_RECEP_F1_2"/>
    <property type="match status" value="1"/>
</dbReference>
<name>A0A6S7GYF4_PARCT</name>
<dbReference type="PANTHER" id="PTHR24246:SF27">
    <property type="entry name" value="ADENOSINE RECEPTOR, ISOFORM A"/>
    <property type="match status" value="1"/>
</dbReference>
<dbReference type="AlphaFoldDB" id="A0A6S7GYF4"/>
<dbReference type="InterPro" id="IPR000276">
    <property type="entry name" value="GPCR_Rhodpsn"/>
</dbReference>
<dbReference type="EMBL" id="CACRXK020001667">
    <property type="protein sequence ID" value="CAB3990477.1"/>
    <property type="molecule type" value="Genomic_DNA"/>
</dbReference>
<evidence type="ECO:0000256" key="6">
    <source>
        <dbReference type="ARBA" id="ARBA00023136"/>
    </source>
</evidence>
<keyword evidence="3" id="KW-0812">Transmembrane</keyword>
<organism evidence="10 11">
    <name type="scientific">Paramuricea clavata</name>
    <name type="common">Red gorgonian</name>
    <name type="synonym">Violescent sea-whip</name>
    <dbReference type="NCBI Taxonomy" id="317549"/>
    <lineage>
        <taxon>Eukaryota</taxon>
        <taxon>Metazoa</taxon>
        <taxon>Cnidaria</taxon>
        <taxon>Anthozoa</taxon>
        <taxon>Octocorallia</taxon>
        <taxon>Malacalcyonacea</taxon>
        <taxon>Plexauridae</taxon>
        <taxon>Paramuricea</taxon>
    </lineage>
</organism>
<evidence type="ECO:0000256" key="4">
    <source>
        <dbReference type="ARBA" id="ARBA00022989"/>
    </source>
</evidence>
<keyword evidence="7 10" id="KW-0675">Receptor</keyword>
<keyword evidence="4" id="KW-1133">Transmembrane helix</keyword>
<comment type="caution">
    <text evidence="10">The sequence shown here is derived from an EMBL/GenBank/DDBJ whole genome shotgun (WGS) entry which is preliminary data.</text>
</comment>
<evidence type="ECO:0000256" key="2">
    <source>
        <dbReference type="ARBA" id="ARBA00022475"/>
    </source>
</evidence>
<evidence type="ECO:0000313" key="10">
    <source>
        <dbReference type="EMBL" id="CAB3990477.1"/>
    </source>
</evidence>
<dbReference type="SUPFAM" id="SSF81321">
    <property type="entry name" value="Family A G protein-coupled receptor-like"/>
    <property type="match status" value="1"/>
</dbReference>
<dbReference type="Gene3D" id="1.20.1070.10">
    <property type="entry name" value="Rhodopsin 7-helix transmembrane proteins"/>
    <property type="match status" value="1"/>
</dbReference>
<keyword evidence="9" id="KW-0807">Transducer</keyword>